<evidence type="ECO:0000256" key="2">
    <source>
        <dbReference type="ARBA" id="ARBA00007487"/>
    </source>
</evidence>
<dbReference type="NCBIfam" id="TIGR00708">
    <property type="entry name" value="cobA"/>
    <property type="match status" value="1"/>
</dbReference>
<proteinExistence type="inferred from homology"/>
<gene>
    <name evidence="11" type="ORF">SAMN04488044_2877</name>
</gene>
<feature type="region of interest" description="Disordered" evidence="9">
    <location>
        <begin position="1"/>
        <end position="26"/>
    </location>
</feature>
<keyword evidence="4 8" id="KW-0627">Porphyrin biosynthesis</keyword>
<dbReference type="AlphaFoldDB" id="A0A1M5UDK9"/>
<keyword evidence="8" id="KW-0067">ATP-binding</keyword>
<evidence type="ECO:0000313" key="12">
    <source>
        <dbReference type="Proteomes" id="UP000184211"/>
    </source>
</evidence>
<dbReference type="CDD" id="cd00561">
    <property type="entry name" value="CobA_ACA"/>
    <property type="match status" value="1"/>
</dbReference>
<dbReference type="GO" id="GO:0009236">
    <property type="term" value="P:cobalamin biosynthetic process"/>
    <property type="evidence" value="ECO:0007669"/>
    <property type="project" value="UniProtKB-UniRule"/>
</dbReference>
<evidence type="ECO:0000256" key="9">
    <source>
        <dbReference type="SAM" id="MobiDB-lite"/>
    </source>
</evidence>
<accession>A0A1M5UDK9</accession>
<dbReference type="GO" id="GO:0005524">
    <property type="term" value="F:ATP binding"/>
    <property type="evidence" value="ECO:0007669"/>
    <property type="project" value="UniProtKB-UniRule"/>
</dbReference>
<comment type="pathway">
    <text evidence="1 8">Cofactor biosynthesis; adenosylcobalamin biosynthesis; adenosylcobalamin from cob(II)yrinate a,c-diamide: step 2/7.</text>
</comment>
<comment type="subcellular location">
    <subcellularLocation>
        <location evidence="8">Cytoplasm</location>
    </subcellularLocation>
</comment>
<keyword evidence="8" id="KW-0547">Nucleotide-binding</keyword>
<evidence type="ECO:0000313" key="11">
    <source>
        <dbReference type="EMBL" id="SHH61124.1"/>
    </source>
</evidence>
<evidence type="ECO:0000256" key="6">
    <source>
        <dbReference type="ARBA" id="ARBA00048555"/>
    </source>
</evidence>
<comment type="catalytic activity">
    <reaction evidence="6 8">
        <text>2 cob(II)yrinate a,c diamide + reduced [electron-transfer flavoprotein] + 2 ATP = 2 adenosylcob(III)yrinate a,c-diamide + 2 triphosphate + oxidized [electron-transfer flavoprotein] + 3 H(+)</text>
        <dbReference type="Rhea" id="RHEA:11528"/>
        <dbReference type="Rhea" id="RHEA-COMP:10685"/>
        <dbReference type="Rhea" id="RHEA-COMP:10686"/>
        <dbReference type="ChEBI" id="CHEBI:15378"/>
        <dbReference type="ChEBI" id="CHEBI:18036"/>
        <dbReference type="ChEBI" id="CHEBI:30616"/>
        <dbReference type="ChEBI" id="CHEBI:57692"/>
        <dbReference type="ChEBI" id="CHEBI:58307"/>
        <dbReference type="ChEBI" id="CHEBI:58503"/>
        <dbReference type="ChEBI" id="CHEBI:58537"/>
        <dbReference type="EC" id="2.5.1.17"/>
    </reaction>
</comment>
<dbReference type="PANTHER" id="PTHR46638:SF1">
    <property type="entry name" value="CORRINOID ADENOSYLTRANSFERASE"/>
    <property type="match status" value="1"/>
</dbReference>
<evidence type="ECO:0000256" key="5">
    <source>
        <dbReference type="ARBA" id="ARBA00024929"/>
    </source>
</evidence>
<evidence type="ECO:0000256" key="4">
    <source>
        <dbReference type="ARBA" id="ARBA00023244"/>
    </source>
</evidence>
<dbReference type="PIRSF" id="PIRSF015617">
    <property type="entry name" value="Adensltrnsf_CobA"/>
    <property type="match status" value="1"/>
</dbReference>
<comment type="catalytic activity">
    <reaction evidence="7 8">
        <text>2 cob(II)alamin + reduced [electron-transfer flavoprotein] + 2 ATP = 2 adenosylcob(III)alamin + 2 triphosphate + oxidized [electron-transfer flavoprotein] + 3 H(+)</text>
        <dbReference type="Rhea" id="RHEA:28671"/>
        <dbReference type="Rhea" id="RHEA-COMP:10685"/>
        <dbReference type="Rhea" id="RHEA-COMP:10686"/>
        <dbReference type="ChEBI" id="CHEBI:15378"/>
        <dbReference type="ChEBI" id="CHEBI:16304"/>
        <dbReference type="ChEBI" id="CHEBI:18036"/>
        <dbReference type="ChEBI" id="CHEBI:18408"/>
        <dbReference type="ChEBI" id="CHEBI:30616"/>
        <dbReference type="ChEBI" id="CHEBI:57692"/>
        <dbReference type="ChEBI" id="CHEBI:58307"/>
        <dbReference type="EC" id="2.5.1.17"/>
    </reaction>
</comment>
<dbReference type="GO" id="GO:0006779">
    <property type="term" value="P:porphyrin-containing compound biosynthetic process"/>
    <property type="evidence" value="ECO:0007669"/>
    <property type="project" value="UniProtKB-UniRule"/>
</dbReference>
<dbReference type="InterPro" id="IPR025826">
    <property type="entry name" value="Co_AT_N_dom"/>
</dbReference>
<feature type="domain" description="Cob(I)alamin adenosyltransferase N-terminal" evidence="10">
    <location>
        <begin position="14"/>
        <end position="38"/>
    </location>
</feature>
<keyword evidence="8 11" id="KW-0808">Transferase</keyword>
<organism evidence="11 12">
    <name type="scientific">Cognatishimia maritima</name>
    <dbReference type="NCBI Taxonomy" id="870908"/>
    <lineage>
        <taxon>Bacteria</taxon>
        <taxon>Pseudomonadati</taxon>
        <taxon>Pseudomonadota</taxon>
        <taxon>Alphaproteobacteria</taxon>
        <taxon>Rhodobacterales</taxon>
        <taxon>Paracoccaceae</taxon>
        <taxon>Cognatishimia</taxon>
    </lineage>
</organism>
<dbReference type="GO" id="GO:0005737">
    <property type="term" value="C:cytoplasm"/>
    <property type="evidence" value="ECO:0007669"/>
    <property type="project" value="UniProtKB-SubCell"/>
</dbReference>
<dbReference type="InterPro" id="IPR027417">
    <property type="entry name" value="P-loop_NTPase"/>
</dbReference>
<evidence type="ECO:0000256" key="1">
    <source>
        <dbReference type="ARBA" id="ARBA00005121"/>
    </source>
</evidence>
<dbReference type="GO" id="GO:0008817">
    <property type="term" value="F:corrinoid adenosyltransferase activity"/>
    <property type="evidence" value="ECO:0007669"/>
    <property type="project" value="UniProtKB-UniRule"/>
</dbReference>
<dbReference type="SUPFAM" id="SSF52540">
    <property type="entry name" value="P-loop containing nucleoside triphosphate hydrolases"/>
    <property type="match status" value="1"/>
</dbReference>
<evidence type="ECO:0000256" key="3">
    <source>
        <dbReference type="ARBA" id="ARBA00012454"/>
    </source>
</evidence>
<dbReference type="Pfam" id="PF12557">
    <property type="entry name" value="Co_AT_N"/>
    <property type="match status" value="1"/>
</dbReference>
<dbReference type="UniPathway" id="UPA00148">
    <property type="reaction ID" value="UER00233"/>
</dbReference>
<evidence type="ECO:0000259" key="10">
    <source>
        <dbReference type="Pfam" id="PF12557"/>
    </source>
</evidence>
<dbReference type="EC" id="2.5.1.17" evidence="3 8"/>
<dbReference type="Gene3D" id="3.40.50.300">
    <property type="entry name" value="P-loop containing nucleotide triphosphate hydrolases"/>
    <property type="match status" value="1"/>
</dbReference>
<protein>
    <recommendedName>
        <fullName evidence="3 8">Corrinoid adenosyltransferase</fullName>
        <ecNumber evidence="3 8">2.5.1.17</ecNumber>
    </recommendedName>
    <alternativeName>
        <fullName evidence="8">Cob(II)alamin adenosyltransferase</fullName>
    </alternativeName>
    <alternativeName>
        <fullName evidence="8">Cob(II)yrinic acid a,c-diamide adenosyltransferase</fullName>
    </alternativeName>
</protein>
<sequence>MAQDESSMEATPVSDNTDQNTRHAEKMKKIKAARDRMMATKTEEKGLIMVHTGPGKGKSSSGFGMIMRCISHGMPCAVVQFIKGAMATGERAFLEGHFSDQCKFYVSGEGFTWETQDRERDIAKAEAGWELAKELIRDETNRFVLLDEINIALRNDYLDIDEVVEFLLTEKPDMTHVCLTGRNAKPELIEAADLVTEMTLVKHPFRDGIKAQKGVEF</sequence>
<dbReference type="PANTHER" id="PTHR46638">
    <property type="entry name" value="CORRINOID ADENOSYLTRANSFERASE"/>
    <property type="match status" value="1"/>
</dbReference>
<dbReference type="InterPro" id="IPR003724">
    <property type="entry name" value="CblAdoTrfase_CobA"/>
</dbReference>
<keyword evidence="8" id="KW-0963">Cytoplasm</keyword>
<dbReference type="NCBIfam" id="NF004637">
    <property type="entry name" value="PRK05986.1"/>
    <property type="match status" value="1"/>
</dbReference>
<dbReference type="EMBL" id="FQWM01000006">
    <property type="protein sequence ID" value="SHH61124.1"/>
    <property type="molecule type" value="Genomic_DNA"/>
</dbReference>
<keyword evidence="12" id="KW-1185">Reference proteome</keyword>
<dbReference type="Proteomes" id="UP000184211">
    <property type="component" value="Unassembled WGS sequence"/>
</dbReference>
<dbReference type="STRING" id="870908.SAMN04488044_2877"/>
<evidence type="ECO:0000256" key="7">
    <source>
        <dbReference type="ARBA" id="ARBA00048692"/>
    </source>
</evidence>
<keyword evidence="8" id="KW-0169">Cobalamin biosynthesis</keyword>
<name>A0A1M5UDK9_9RHOB</name>
<evidence type="ECO:0000256" key="8">
    <source>
        <dbReference type="PIRNR" id="PIRNR015617"/>
    </source>
</evidence>
<comment type="function">
    <text evidence="5 8">Required for both de novo synthesis of the corrin ring for the assimilation of exogenous corrinoids. Participates in the adenosylation of a variety of incomplete and complete corrinoids.</text>
</comment>
<reference evidence="12" key="1">
    <citation type="submission" date="2016-11" db="EMBL/GenBank/DDBJ databases">
        <authorList>
            <person name="Varghese N."/>
            <person name="Submissions S."/>
        </authorList>
    </citation>
    <scope>NUCLEOTIDE SEQUENCE [LARGE SCALE GENOMIC DNA]</scope>
    <source>
        <strain evidence="12">DSM 28223</strain>
    </source>
</reference>
<dbReference type="Pfam" id="PF02572">
    <property type="entry name" value="CobA_CobO_BtuR"/>
    <property type="match status" value="1"/>
</dbReference>
<feature type="compositionally biased region" description="Polar residues" evidence="9">
    <location>
        <begin position="1"/>
        <end position="19"/>
    </location>
</feature>
<comment type="similarity">
    <text evidence="2 8">Belongs to the Cob(I)alamin adenosyltransferase family.</text>
</comment>